<reference evidence="2 3" key="1">
    <citation type="journal article" date="2021" name="BMC Genomics">
        <title>Telomere-to-telomere genome assembly of asparaginase-producing Trichoderma simmonsii.</title>
        <authorList>
            <person name="Chung D."/>
            <person name="Kwon Y.M."/>
            <person name="Yang Y."/>
        </authorList>
    </citation>
    <scope>NUCLEOTIDE SEQUENCE [LARGE SCALE GENOMIC DNA]</scope>
    <source>
        <strain evidence="2 3">GH-Sj1</strain>
    </source>
</reference>
<dbReference type="AlphaFoldDB" id="A0A8G0L0D5"/>
<keyword evidence="3" id="KW-1185">Reference proteome</keyword>
<dbReference type="Proteomes" id="UP000826661">
    <property type="component" value="Chromosome I"/>
</dbReference>
<accession>A0A8G0L0D5</accession>
<gene>
    <name evidence="2" type="ORF">H0G86_000803</name>
</gene>
<protein>
    <submittedName>
        <fullName evidence="2">Uncharacterized protein</fullName>
    </submittedName>
</protein>
<sequence>MPTNAEVSLGGSLAPIITPRKRAKLTPAAARAQKKIENKNKGRPKKAKAGSSVPVGNFEK</sequence>
<evidence type="ECO:0000313" key="2">
    <source>
        <dbReference type="EMBL" id="QYS93426.1"/>
    </source>
</evidence>
<evidence type="ECO:0000313" key="3">
    <source>
        <dbReference type="Proteomes" id="UP000826661"/>
    </source>
</evidence>
<dbReference type="EMBL" id="CP075864">
    <property type="protein sequence ID" value="QYS93426.1"/>
    <property type="molecule type" value="Genomic_DNA"/>
</dbReference>
<proteinExistence type="predicted"/>
<feature type="region of interest" description="Disordered" evidence="1">
    <location>
        <begin position="23"/>
        <end position="60"/>
    </location>
</feature>
<organism evidence="2 3">
    <name type="scientific">Trichoderma simmonsii</name>
    <dbReference type="NCBI Taxonomy" id="1491479"/>
    <lineage>
        <taxon>Eukaryota</taxon>
        <taxon>Fungi</taxon>
        <taxon>Dikarya</taxon>
        <taxon>Ascomycota</taxon>
        <taxon>Pezizomycotina</taxon>
        <taxon>Sordariomycetes</taxon>
        <taxon>Hypocreomycetidae</taxon>
        <taxon>Hypocreales</taxon>
        <taxon>Hypocreaceae</taxon>
        <taxon>Trichoderma</taxon>
    </lineage>
</organism>
<evidence type="ECO:0000256" key="1">
    <source>
        <dbReference type="SAM" id="MobiDB-lite"/>
    </source>
</evidence>
<name>A0A8G0L0D5_9HYPO</name>